<comment type="caution">
    <text evidence="2">The sequence shown here is derived from an EMBL/GenBank/DDBJ whole genome shotgun (WGS) entry which is preliminary data.</text>
</comment>
<evidence type="ECO:0000256" key="1">
    <source>
        <dbReference type="SAM" id="MobiDB-lite"/>
    </source>
</evidence>
<accession>A0A9D4M5I5</accession>
<feature type="region of interest" description="Disordered" evidence="1">
    <location>
        <begin position="1"/>
        <end position="36"/>
    </location>
</feature>
<organism evidence="2 3">
    <name type="scientific">Dreissena polymorpha</name>
    <name type="common">Zebra mussel</name>
    <name type="synonym">Mytilus polymorpha</name>
    <dbReference type="NCBI Taxonomy" id="45954"/>
    <lineage>
        <taxon>Eukaryota</taxon>
        <taxon>Metazoa</taxon>
        <taxon>Spiralia</taxon>
        <taxon>Lophotrochozoa</taxon>
        <taxon>Mollusca</taxon>
        <taxon>Bivalvia</taxon>
        <taxon>Autobranchia</taxon>
        <taxon>Heteroconchia</taxon>
        <taxon>Euheterodonta</taxon>
        <taxon>Imparidentia</taxon>
        <taxon>Neoheterodontei</taxon>
        <taxon>Myida</taxon>
        <taxon>Dreissenoidea</taxon>
        <taxon>Dreissenidae</taxon>
        <taxon>Dreissena</taxon>
    </lineage>
</organism>
<sequence>MELPTRRLCADPGFSRDDDSEINNTSVTGYYEGPEVPDGDIADSDDHSYCAFYFQGRRGSSRAGQRGIGIPLH</sequence>
<name>A0A9D4M5I5_DREPO</name>
<keyword evidence="3" id="KW-1185">Reference proteome</keyword>
<gene>
    <name evidence="2" type="ORF">DPMN_032686</name>
</gene>
<dbReference type="EMBL" id="JAIWYP010000002">
    <property type="protein sequence ID" value="KAH3869517.1"/>
    <property type="molecule type" value="Genomic_DNA"/>
</dbReference>
<protein>
    <submittedName>
        <fullName evidence="2">Uncharacterized protein</fullName>
    </submittedName>
</protein>
<reference evidence="2" key="2">
    <citation type="submission" date="2020-11" db="EMBL/GenBank/DDBJ databases">
        <authorList>
            <person name="McCartney M.A."/>
            <person name="Auch B."/>
            <person name="Kono T."/>
            <person name="Mallez S."/>
            <person name="Becker A."/>
            <person name="Gohl D.M."/>
            <person name="Silverstein K.A.T."/>
            <person name="Koren S."/>
            <person name="Bechman K.B."/>
            <person name="Herman A."/>
            <person name="Abrahante J.E."/>
            <person name="Garbe J."/>
        </authorList>
    </citation>
    <scope>NUCLEOTIDE SEQUENCE</scope>
    <source>
        <strain evidence="2">Duluth1</strain>
        <tissue evidence="2">Whole animal</tissue>
    </source>
</reference>
<dbReference type="AlphaFoldDB" id="A0A9D4M5I5"/>
<reference evidence="2" key="1">
    <citation type="journal article" date="2019" name="bioRxiv">
        <title>The Genome of the Zebra Mussel, Dreissena polymorpha: A Resource for Invasive Species Research.</title>
        <authorList>
            <person name="McCartney M.A."/>
            <person name="Auch B."/>
            <person name="Kono T."/>
            <person name="Mallez S."/>
            <person name="Zhang Y."/>
            <person name="Obille A."/>
            <person name="Becker A."/>
            <person name="Abrahante J.E."/>
            <person name="Garbe J."/>
            <person name="Badalamenti J.P."/>
            <person name="Herman A."/>
            <person name="Mangelson H."/>
            <person name="Liachko I."/>
            <person name="Sullivan S."/>
            <person name="Sone E.D."/>
            <person name="Koren S."/>
            <person name="Silverstein K.A.T."/>
            <person name="Beckman K.B."/>
            <person name="Gohl D.M."/>
        </authorList>
    </citation>
    <scope>NUCLEOTIDE SEQUENCE</scope>
    <source>
        <strain evidence="2">Duluth1</strain>
        <tissue evidence="2">Whole animal</tissue>
    </source>
</reference>
<dbReference type="Proteomes" id="UP000828390">
    <property type="component" value="Unassembled WGS sequence"/>
</dbReference>
<evidence type="ECO:0000313" key="3">
    <source>
        <dbReference type="Proteomes" id="UP000828390"/>
    </source>
</evidence>
<feature type="compositionally biased region" description="Basic and acidic residues" evidence="1">
    <location>
        <begin position="1"/>
        <end position="17"/>
    </location>
</feature>
<proteinExistence type="predicted"/>
<evidence type="ECO:0000313" key="2">
    <source>
        <dbReference type="EMBL" id="KAH3869517.1"/>
    </source>
</evidence>